<evidence type="ECO:0000313" key="4">
    <source>
        <dbReference type="Proteomes" id="UP000659697"/>
    </source>
</evidence>
<feature type="coiled-coil region" evidence="1">
    <location>
        <begin position="826"/>
        <end position="929"/>
    </location>
</feature>
<keyword evidence="4" id="KW-1185">Reference proteome</keyword>
<dbReference type="EMBL" id="BNAO01000001">
    <property type="protein sequence ID" value="GHG59465.1"/>
    <property type="molecule type" value="Genomic_DNA"/>
</dbReference>
<dbReference type="PANTHER" id="PTHR32114">
    <property type="entry name" value="ABC TRANSPORTER ABCH.3"/>
    <property type="match status" value="1"/>
</dbReference>
<dbReference type="InterPro" id="IPR038729">
    <property type="entry name" value="Rad50/SbcC_AAA"/>
</dbReference>
<evidence type="ECO:0000256" key="1">
    <source>
        <dbReference type="SAM" id="Coils"/>
    </source>
</evidence>
<dbReference type="RefSeq" id="WP_189429269.1">
    <property type="nucleotide sequence ID" value="NZ_BNAO01000001.1"/>
</dbReference>
<sequence>MKILTLRLKNLNSLKGEWKIDFSQSPFAENGLFAITGPTGAGKTTLLDAICLALYHQTPRLGAISTSANEIMTRGSAECLAEVEFEVKGTAYRAFWSMRRARGNPEGNLQQADVELSEVASGKVLANQVRQKSEEIEQITGLDFGRFTKSMLLSQGDFAAFLNANDAERAELLEELTGTEIYGQLSKRVHEQFTEAKQTLRELSAKADGFQLLSPEQLAALATEQTQLEQQQQLLQQQLSKTQAHSQWWEKLTTAQQQQQQASSHYSAVRQQQAAAAAELQRLSQSEPAERLRMPFTLYQNSQRDLAQRNAELNQQQQARQALSTQLSNSSATLDQAVQSLTQSRQHYQQQETLITEQVLPLDQHIHSLQLKHTEQQQNVQQLQQQTTQQAEYQQQLSGELQDLQQQLASEQAYLDQHQADANAAALLTGWAQQLTQLSKDQQNIRTINSELTSLQQHSTAQSAQYQQQVAQVEHQQRQVQQLQQNSSNMQQQWQQLLAQADEQTLEQQLATLNQRWPLFHQAQALQEHYQQRQQEQQRLQNTVQQLHASQQQLSQQRTALAEQYKSAQQQLKDLNQLLSQEEQLAHFRQQLQPDTACPLCGATEHPILAGAALDIPETLSRKQAASALLEQTSEQGQQCREALDSCTKQVAESTERLSSLAQQQTAASAQWQQLIPQLNSTALLDDVQALTALHGQMQQQADTLALQLKALRQAEKAAQQAEQERITAERALDKQHSELTLLQQQLQSNEQQQAERKAQLEQLQQHCQQQQQALLAEIQQQGYAAPSTDLAVWLQQKQQDVNQYQQHQQQRQYLQQQHIAKDTELKGLNQQALKLAEQLTQQQQHLAKQSTQLTELQQQRLQLFGARQVAEVRQQAQAALNQAEQVVATQQQQHQQLLQTASELSAIITTLQQQAQSLTENTAALQQDWQQQLAASPFQDELEFNAALLPEAERSRLNALKQQLEQQIQHSRSLLQQAEQQLAALLGLPEAAEWQFISAEQVTAKLATIQTEQAQLHSRLGQISQQLQQQQHETTRQQALLQHIRVQQQHYDDLSYLHALIGSASGDKFRRFAQGLTLDNLVYLANKQLERLHGRYLLKRKDAEGLALSVLDTWQGDTERDTKTLSGGESFLVSLALALALSDLVSHKTSIDSLFLDEGFGTLDAETLDIALDALDNLNASGKMIGVISHIEAMKERIPTQLRVMKKSGLGVSQLDSRYRVAE</sequence>
<feature type="coiled-coil region" evidence="1">
    <location>
        <begin position="466"/>
        <end position="585"/>
    </location>
</feature>
<dbReference type="Proteomes" id="UP000659697">
    <property type="component" value="Unassembled WGS sequence"/>
</dbReference>
<feature type="coiled-coil region" evidence="1">
    <location>
        <begin position="702"/>
        <end position="781"/>
    </location>
</feature>
<dbReference type="InterPro" id="IPR027417">
    <property type="entry name" value="P-loop_NTPase"/>
</dbReference>
<dbReference type="Pfam" id="PF13558">
    <property type="entry name" value="SbcC_Walker_B"/>
    <property type="match status" value="1"/>
</dbReference>
<feature type="coiled-coil region" evidence="1">
    <location>
        <begin position="299"/>
        <end position="326"/>
    </location>
</feature>
<proteinExistence type="predicted"/>
<reference evidence="4" key="1">
    <citation type="journal article" date="2019" name="Int. J. Syst. Evol. Microbiol.">
        <title>The Global Catalogue of Microorganisms (GCM) 10K type strain sequencing project: providing services to taxonomists for standard genome sequencing and annotation.</title>
        <authorList>
            <consortium name="The Broad Institute Genomics Platform"/>
            <consortium name="The Broad Institute Genome Sequencing Center for Infectious Disease"/>
            <person name="Wu L."/>
            <person name="Ma J."/>
        </authorList>
    </citation>
    <scope>NUCLEOTIDE SEQUENCE [LARGE SCALE GENOMIC DNA]</scope>
    <source>
        <strain evidence="4">CGMCC 1.7003</strain>
    </source>
</reference>
<gene>
    <name evidence="3" type="ORF">GCM10010919_02050</name>
</gene>
<comment type="caution">
    <text evidence="3">The sequence shown here is derived from an EMBL/GenBank/DDBJ whole genome shotgun (WGS) entry which is preliminary data.</text>
</comment>
<dbReference type="Pfam" id="PF13476">
    <property type="entry name" value="AAA_23"/>
    <property type="match status" value="1"/>
</dbReference>
<feature type="coiled-coil region" evidence="1">
    <location>
        <begin position="955"/>
        <end position="982"/>
    </location>
</feature>
<evidence type="ECO:0000259" key="2">
    <source>
        <dbReference type="Pfam" id="PF13476"/>
    </source>
</evidence>
<name>A0ABQ3KUT6_9ALTE</name>
<accession>A0ABQ3KUT6</accession>
<feature type="domain" description="Rad50/SbcC-type AAA" evidence="2">
    <location>
        <begin position="6"/>
        <end position="261"/>
    </location>
</feature>
<dbReference type="Gene3D" id="3.40.50.300">
    <property type="entry name" value="P-loop containing nucleotide triphosphate hydrolases"/>
    <property type="match status" value="2"/>
</dbReference>
<feature type="coiled-coil region" evidence="1">
    <location>
        <begin position="366"/>
        <end position="421"/>
    </location>
</feature>
<keyword evidence="1" id="KW-0175">Coiled coil</keyword>
<dbReference type="SUPFAM" id="SSF52540">
    <property type="entry name" value="P-loop containing nucleoside triphosphate hydrolases"/>
    <property type="match status" value="2"/>
</dbReference>
<evidence type="ECO:0000313" key="3">
    <source>
        <dbReference type="EMBL" id="GHG59465.1"/>
    </source>
</evidence>
<organism evidence="3 4">
    <name type="scientific">Alishewanella longhuensis</name>
    <dbReference type="NCBI Taxonomy" id="1091037"/>
    <lineage>
        <taxon>Bacteria</taxon>
        <taxon>Pseudomonadati</taxon>
        <taxon>Pseudomonadota</taxon>
        <taxon>Gammaproteobacteria</taxon>
        <taxon>Alteromonadales</taxon>
        <taxon>Alteromonadaceae</taxon>
        <taxon>Alishewanella</taxon>
    </lineage>
</organism>
<protein>
    <recommendedName>
        <fullName evidence="2">Rad50/SbcC-type AAA domain-containing protein</fullName>
    </recommendedName>
</protein>
<dbReference type="PANTHER" id="PTHR32114:SF2">
    <property type="entry name" value="ABC TRANSPORTER ABCH.3"/>
    <property type="match status" value="1"/>
</dbReference>